<protein>
    <recommendedName>
        <fullName evidence="15">CCA tRNA nucleotidyltransferase</fullName>
    </recommendedName>
</protein>
<evidence type="ECO:0000256" key="4">
    <source>
        <dbReference type="ARBA" id="ARBA00022695"/>
    </source>
</evidence>
<dbReference type="Gene3D" id="1.10.3090.10">
    <property type="entry name" value="cca-adding enzyme, domain 2"/>
    <property type="match status" value="1"/>
</dbReference>
<evidence type="ECO:0000259" key="10">
    <source>
        <dbReference type="Pfam" id="PF01743"/>
    </source>
</evidence>
<dbReference type="Gene3D" id="3.30.460.10">
    <property type="entry name" value="Beta Polymerase, domain 2"/>
    <property type="match status" value="1"/>
</dbReference>
<evidence type="ECO:0000256" key="2">
    <source>
        <dbReference type="ARBA" id="ARBA00022679"/>
    </source>
</evidence>
<reference evidence="13" key="2">
    <citation type="journal article" date="2021" name="Sci. Rep.">
        <title>The distribution of antibiotic resistance genes in chicken gut microbiota commensals.</title>
        <authorList>
            <person name="Juricova H."/>
            <person name="Matiasovicova J."/>
            <person name="Kubasova T."/>
            <person name="Cejkova D."/>
            <person name="Rychlik I."/>
        </authorList>
    </citation>
    <scope>NUCLEOTIDE SEQUENCE</scope>
    <source>
        <strain evidence="13">An559</strain>
    </source>
</reference>
<keyword evidence="4" id="KW-0548">Nucleotidyltransferase</keyword>
<dbReference type="Gene3D" id="1.10.246.80">
    <property type="match status" value="1"/>
</dbReference>
<sequence length="403" mass="43857">MEWIVPVKRLVCALQTAGFDTVAVGGCVRDSLLCKEPHDWDLATSASWEQVKAVLSPICAVYETGTAHGTVTAVLDDVPVEITTFRIDGVYQDGRHPDGVTFTTDVNKDLARRDFTVNAMAFDGVRLIDPFGGQADLRAGVIRCVGNPEDRFFEDGLRIVRALRFAATLSFSIEPNTAQAIHRQKQRLSLVAPERIGSEFQRLLCGVNAGAILSDYWDVIERFFPISYSAQAVDALSHAAADVSVRLGILGIGADQSGEEMEAVLRALRLPRLLCEAVSFLCDHADLTLPDTRIAARKFRSVCGMYTEQMLAVLCAYSAANGKDGEQQAQQAKMLVALSEAADDCVCRAQLAIDGRTLQTICGLSGRQIGASLSELVNAVMEERVENTKEALIQYVQQAITQL</sequence>
<dbReference type="Proteomes" id="UP000774750">
    <property type="component" value="Unassembled WGS sequence"/>
</dbReference>
<dbReference type="GO" id="GO:0046872">
    <property type="term" value="F:metal ion binding"/>
    <property type="evidence" value="ECO:0007669"/>
    <property type="project" value="UniProtKB-KW"/>
</dbReference>
<feature type="domain" description="CCA-adding enzyme C-terminal" evidence="12">
    <location>
        <begin position="257"/>
        <end position="396"/>
    </location>
</feature>
<dbReference type="GO" id="GO:0008033">
    <property type="term" value="P:tRNA processing"/>
    <property type="evidence" value="ECO:0007669"/>
    <property type="project" value="UniProtKB-KW"/>
</dbReference>
<proteinExistence type="inferred from homology"/>
<keyword evidence="5" id="KW-0479">Metal-binding</keyword>
<evidence type="ECO:0000256" key="1">
    <source>
        <dbReference type="ARBA" id="ARBA00001946"/>
    </source>
</evidence>
<evidence type="ECO:0000256" key="6">
    <source>
        <dbReference type="ARBA" id="ARBA00022741"/>
    </source>
</evidence>
<dbReference type="GO" id="GO:0000049">
    <property type="term" value="F:tRNA binding"/>
    <property type="evidence" value="ECO:0007669"/>
    <property type="project" value="TreeGrafter"/>
</dbReference>
<comment type="similarity">
    <text evidence="9">Belongs to the tRNA nucleotidyltransferase/poly(A) polymerase family.</text>
</comment>
<dbReference type="InterPro" id="IPR032828">
    <property type="entry name" value="PolyA_RNA-bd"/>
</dbReference>
<comment type="cofactor">
    <cofactor evidence="1">
        <name>Mg(2+)</name>
        <dbReference type="ChEBI" id="CHEBI:18420"/>
    </cofactor>
</comment>
<feature type="domain" description="tRNA nucleotidyltransferase/poly(A) polymerase RNA and SrmB- binding" evidence="11">
    <location>
        <begin position="171"/>
        <end position="215"/>
    </location>
</feature>
<evidence type="ECO:0000256" key="3">
    <source>
        <dbReference type="ARBA" id="ARBA00022694"/>
    </source>
</evidence>
<keyword evidence="2 9" id="KW-0808">Transferase</keyword>
<dbReference type="EMBL" id="JACJKY010000007">
    <property type="protein sequence ID" value="MBM6920744.1"/>
    <property type="molecule type" value="Genomic_DNA"/>
</dbReference>
<dbReference type="PANTHER" id="PTHR46173:SF1">
    <property type="entry name" value="CCA TRNA NUCLEOTIDYLTRANSFERASE 1, MITOCHONDRIAL"/>
    <property type="match status" value="1"/>
</dbReference>
<keyword evidence="8 9" id="KW-0694">RNA-binding</keyword>
<keyword evidence="3" id="KW-0819">tRNA processing</keyword>
<name>A0A938X752_9FIRM</name>
<dbReference type="InterPro" id="IPR032810">
    <property type="entry name" value="CCA-adding_enz_C"/>
</dbReference>
<dbReference type="Pfam" id="PF12627">
    <property type="entry name" value="PolyA_pol_RNAbd"/>
    <property type="match status" value="1"/>
</dbReference>
<reference evidence="13" key="1">
    <citation type="submission" date="2020-08" db="EMBL/GenBank/DDBJ databases">
        <authorList>
            <person name="Cejkova D."/>
            <person name="Kubasova T."/>
            <person name="Jahodarova E."/>
            <person name="Rychlik I."/>
        </authorList>
    </citation>
    <scope>NUCLEOTIDE SEQUENCE</scope>
    <source>
        <strain evidence="13">An559</strain>
    </source>
</reference>
<dbReference type="InterPro" id="IPR002646">
    <property type="entry name" value="PolA_pol_head_dom"/>
</dbReference>
<evidence type="ECO:0000256" key="5">
    <source>
        <dbReference type="ARBA" id="ARBA00022723"/>
    </source>
</evidence>
<evidence type="ECO:0000313" key="13">
    <source>
        <dbReference type="EMBL" id="MBM6920744.1"/>
    </source>
</evidence>
<dbReference type="Pfam" id="PF01743">
    <property type="entry name" value="PolyA_pol"/>
    <property type="match status" value="1"/>
</dbReference>
<dbReference type="SUPFAM" id="SSF81301">
    <property type="entry name" value="Nucleotidyltransferase"/>
    <property type="match status" value="1"/>
</dbReference>
<dbReference type="GO" id="GO:0016779">
    <property type="term" value="F:nucleotidyltransferase activity"/>
    <property type="evidence" value="ECO:0007669"/>
    <property type="project" value="UniProtKB-KW"/>
</dbReference>
<keyword evidence="7" id="KW-0460">Magnesium</keyword>
<keyword evidence="14" id="KW-1185">Reference proteome</keyword>
<dbReference type="InterPro" id="IPR043519">
    <property type="entry name" value="NT_sf"/>
</dbReference>
<accession>A0A938X752</accession>
<evidence type="ECO:0000256" key="7">
    <source>
        <dbReference type="ARBA" id="ARBA00022842"/>
    </source>
</evidence>
<feature type="domain" description="Poly A polymerase head" evidence="10">
    <location>
        <begin position="24"/>
        <end position="143"/>
    </location>
</feature>
<dbReference type="GO" id="GO:0000166">
    <property type="term" value="F:nucleotide binding"/>
    <property type="evidence" value="ECO:0007669"/>
    <property type="project" value="UniProtKB-KW"/>
</dbReference>
<gene>
    <name evidence="13" type="ORF">H6A12_06225</name>
</gene>
<evidence type="ECO:0000256" key="9">
    <source>
        <dbReference type="RuleBase" id="RU003953"/>
    </source>
</evidence>
<dbReference type="AlphaFoldDB" id="A0A938X752"/>
<dbReference type="InterPro" id="IPR050264">
    <property type="entry name" value="Bact_CCA-adding_enz_type3_sf"/>
</dbReference>
<dbReference type="CDD" id="cd05398">
    <property type="entry name" value="NT_ClassII-CCAase"/>
    <property type="match status" value="1"/>
</dbReference>
<dbReference type="SUPFAM" id="SSF81891">
    <property type="entry name" value="Poly A polymerase C-terminal region-like"/>
    <property type="match status" value="1"/>
</dbReference>
<evidence type="ECO:0000259" key="12">
    <source>
        <dbReference type="Pfam" id="PF13735"/>
    </source>
</evidence>
<comment type="caution">
    <text evidence="13">The sequence shown here is derived from an EMBL/GenBank/DDBJ whole genome shotgun (WGS) entry which is preliminary data.</text>
</comment>
<keyword evidence="6" id="KW-0547">Nucleotide-binding</keyword>
<dbReference type="Pfam" id="PF13735">
    <property type="entry name" value="tRNA_NucTran2_2"/>
    <property type="match status" value="1"/>
</dbReference>
<evidence type="ECO:0000256" key="8">
    <source>
        <dbReference type="ARBA" id="ARBA00022884"/>
    </source>
</evidence>
<dbReference type="RefSeq" id="WP_204445950.1">
    <property type="nucleotide sequence ID" value="NZ_JACJKY010000007.1"/>
</dbReference>
<evidence type="ECO:0000313" key="14">
    <source>
        <dbReference type="Proteomes" id="UP000774750"/>
    </source>
</evidence>
<evidence type="ECO:0008006" key="15">
    <source>
        <dbReference type="Google" id="ProtNLM"/>
    </source>
</evidence>
<dbReference type="PANTHER" id="PTHR46173">
    <property type="entry name" value="CCA TRNA NUCLEOTIDYLTRANSFERASE 1, MITOCHONDRIAL"/>
    <property type="match status" value="1"/>
</dbReference>
<evidence type="ECO:0000259" key="11">
    <source>
        <dbReference type="Pfam" id="PF12627"/>
    </source>
</evidence>
<organism evidence="13 14">
    <name type="scientific">Merdimmobilis hominis</name>
    <dbReference type="NCBI Taxonomy" id="2897707"/>
    <lineage>
        <taxon>Bacteria</taxon>
        <taxon>Bacillati</taxon>
        <taxon>Bacillota</taxon>
        <taxon>Clostridia</taxon>
        <taxon>Eubacteriales</taxon>
        <taxon>Oscillospiraceae</taxon>
        <taxon>Merdimmobilis</taxon>
    </lineage>
</organism>